<feature type="compositionally biased region" description="Basic and acidic residues" evidence="1">
    <location>
        <begin position="210"/>
        <end position="220"/>
    </location>
</feature>
<dbReference type="AlphaFoldDB" id="A0A4U0W8M3"/>
<sequence length="267" mass="30459">MSEDKKRAQFYRTSPRKGEASTIKKDGVEAYRRKVGQYKEKEAVIIHLTSGQPARIPELFSLRFCNTVNGGQRKMSIEGGMVKFVASYHEGYNNSGNVKNIHRYLPREVGETFVYFVWLVDSFIRHLLFAVNGSEKKPGLVWIKELDGNKWTSTRFRKVIKRESMIGLGVALNIASYRQCAVTVADKWIDGEQFAGHRLLGYEEDDESNERDKPRREKPIDSIAKQTSHTAPVRGLVYGRGIEEAAQDVSTIIRDYRDASIQQRIAP</sequence>
<evidence type="ECO:0000256" key="1">
    <source>
        <dbReference type="SAM" id="MobiDB-lite"/>
    </source>
</evidence>
<comment type="caution">
    <text evidence="2">The sequence shown here is derived from an EMBL/GenBank/DDBJ whole genome shotgun (WGS) entry which is preliminary data.</text>
</comment>
<organism evidence="2 3">
    <name type="scientific">Cryomyces minteri</name>
    <dbReference type="NCBI Taxonomy" id="331657"/>
    <lineage>
        <taxon>Eukaryota</taxon>
        <taxon>Fungi</taxon>
        <taxon>Dikarya</taxon>
        <taxon>Ascomycota</taxon>
        <taxon>Pezizomycotina</taxon>
        <taxon>Dothideomycetes</taxon>
        <taxon>Dothideomycetes incertae sedis</taxon>
        <taxon>Cryomyces</taxon>
    </lineage>
</organism>
<evidence type="ECO:0000313" key="3">
    <source>
        <dbReference type="Proteomes" id="UP000308768"/>
    </source>
</evidence>
<accession>A0A4U0W8M3</accession>
<keyword evidence="3" id="KW-1185">Reference proteome</keyword>
<evidence type="ECO:0000313" key="2">
    <source>
        <dbReference type="EMBL" id="TKA57585.1"/>
    </source>
</evidence>
<dbReference type="STRING" id="331657.A0A4U0W8M3"/>
<reference evidence="2 3" key="1">
    <citation type="submission" date="2017-03" db="EMBL/GenBank/DDBJ databases">
        <title>Genomes of endolithic fungi from Antarctica.</title>
        <authorList>
            <person name="Coleine C."/>
            <person name="Masonjones S."/>
            <person name="Stajich J.E."/>
        </authorList>
    </citation>
    <scope>NUCLEOTIDE SEQUENCE [LARGE SCALE GENOMIC DNA]</scope>
    <source>
        <strain evidence="2 3">CCFEE 5187</strain>
    </source>
</reference>
<feature type="region of interest" description="Disordered" evidence="1">
    <location>
        <begin position="1"/>
        <end position="20"/>
    </location>
</feature>
<name>A0A4U0W8M3_9PEZI</name>
<proteinExistence type="predicted"/>
<gene>
    <name evidence="2" type="ORF">B0A49_10726</name>
</gene>
<dbReference type="Proteomes" id="UP000308768">
    <property type="component" value="Unassembled WGS sequence"/>
</dbReference>
<dbReference type="OrthoDB" id="2608216at2759"/>
<feature type="region of interest" description="Disordered" evidence="1">
    <location>
        <begin position="205"/>
        <end position="227"/>
    </location>
</feature>
<protein>
    <submittedName>
        <fullName evidence="2">Uncharacterized protein</fullName>
    </submittedName>
</protein>
<dbReference type="EMBL" id="NAJN01002109">
    <property type="protein sequence ID" value="TKA57585.1"/>
    <property type="molecule type" value="Genomic_DNA"/>
</dbReference>